<dbReference type="AlphaFoldDB" id="M7T4L3"/>
<dbReference type="eggNOG" id="KOG0217">
    <property type="taxonomic scope" value="Eukaryota"/>
</dbReference>
<dbReference type="PANTHER" id="PTHR11361">
    <property type="entry name" value="DNA MISMATCH REPAIR PROTEIN MUTS FAMILY MEMBER"/>
    <property type="match status" value="1"/>
</dbReference>
<dbReference type="SUPFAM" id="SSF53150">
    <property type="entry name" value="DNA repair protein MutS, domain II"/>
    <property type="match status" value="1"/>
</dbReference>
<dbReference type="Pfam" id="PF05188">
    <property type="entry name" value="MutS_II"/>
    <property type="match status" value="1"/>
</dbReference>
<dbReference type="Pfam" id="PF01624">
    <property type="entry name" value="MutS_I"/>
    <property type="match status" value="1"/>
</dbReference>
<dbReference type="Gene3D" id="1.10.1420.10">
    <property type="match status" value="1"/>
</dbReference>
<dbReference type="InterPro" id="IPR036187">
    <property type="entry name" value="DNA_mismatch_repair_MutS_sf"/>
</dbReference>
<evidence type="ECO:0000313" key="2">
    <source>
        <dbReference type="EMBL" id="EMR61565.1"/>
    </source>
</evidence>
<dbReference type="GO" id="GO:0005634">
    <property type="term" value="C:nucleus"/>
    <property type="evidence" value="ECO:0007669"/>
    <property type="project" value="TreeGrafter"/>
</dbReference>
<dbReference type="InterPro" id="IPR045076">
    <property type="entry name" value="MutS"/>
</dbReference>
<protein>
    <submittedName>
        <fullName evidence="2">Putative dna mismatch repair protein muts protein</fullName>
    </submittedName>
</protein>
<dbReference type="SMART" id="SM00533">
    <property type="entry name" value="MUTSd"/>
    <property type="match status" value="1"/>
</dbReference>
<dbReference type="PANTHER" id="PTHR11361:SF34">
    <property type="entry name" value="DNA MISMATCH REPAIR PROTEIN MSH1, MITOCHONDRIAL"/>
    <property type="match status" value="1"/>
</dbReference>
<dbReference type="SUPFAM" id="SSF55271">
    <property type="entry name" value="DNA repair protein MutS, domain I"/>
    <property type="match status" value="1"/>
</dbReference>
<dbReference type="GO" id="GO:0043504">
    <property type="term" value="P:mitochondrial DNA repair"/>
    <property type="evidence" value="ECO:0007669"/>
    <property type="project" value="TreeGrafter"/>
</dbReference>
<organism evidence="2 3">
    <name type="scientific">Eutypa lata (strain UCR-EL1)</name>
    <name type="common">Grapevine dieback disease fungus</name>
    <name type="synonym">Eutypa armeniacae</name>
    <dbReference type="NCBI Taxonomy" id="1287681"/>
    <lineage>
        <taxon>Eukaryota</taxon>
        <taxon>Fungi</taxon>
        <taxon>Dikarya</taxon>
        <taxon>Ascomycota</taxon>
        <taxon>Pezizomycotina</taxon>
        <taxon>Sordariomycetes</taxon>
        <taxon>Xylariomycetidae</taxon>
        <taxon>Xylariales</taxon>
        <taxon>Diatrypaceae</taxon>
        <taxon>Eutypa</taxon>
    </lineage>
</organism>
<dbReference type="HOGENOM" id="CLU_523790_0_0_1"/>
<dbReference type="InterPro" id="IPR007696">
    <property type="entry name" value="DNA_mismatch_repair_MutS_core"/>
</dbReference>
<dbReference type="InterPro" id="IPR016151">
    <property type="entry name" value="DNA_mismatch_repair_MutS_N"/>
</dbReference>
<dbReference type="GO" id="GO:0006298">
    <property type="term" value="P:mismatch repair"/>
    <property type="evidence" value="ECO:0007669"/>
    <property type="project" value="InterPro"/>
</dbReference>
<dbReference type="GO" id="GO:0005524">
    <property type="term" value="F:ATP binding"/>
    <property type="evidence" value="ECO:0007669"/>
    <property type="project" value="InterPro"/>
</dbReference>
<reference evidence="3" key="1">
    <citation type="journal article" date="2013" name="Genome Announc.">
        <title>Draft genome sequence of the grapevine dieback fungus Eutypa lata UCR-EL1.</title>
        <authorList>
            <person name="Blanco-Ulate B."/>
            <person name="Rolshausen P.E."/>
            <person name="Cantu D."/>
        </authorList>
    </citation>
    <scope>NUCLEOTIDE SEQUENCE [LARGE SCALE GENOMIC DNA]</scope>
    <source>
        <strain evidence="3">UCR-EL1</strain>
    </source>
</reference>
<dbReference type="FunFam" id="1.10.1420.10:FF:000042">
    <property type="entry name" value="DNA mismatch repair protein Msh1"/>
    <property type="match status" value="1"/>
</dbReference>
<dbReference type="Proteomes" id="UP000012174">
    <property type="component" value="Unassembled WGS sequence"/>
</dbReference>
<evidence type="ECO:0000259" key="1">
    <source>
        <dbReference type="SMART" id="SM00533"/>
    </source>
</evidence>
<dbReference type="Gene3D" id="3.40.1170.10">
    <property type="entry name" value="DNA repair protein MutS, domain I"/>
    <property type="match status" value="1"/>
</dbReference>
<dbReference type="GO" id="GO:0140664">
    <property type="term" value="F:ATP-dependent DNA damage sensor activity"/>
    <property type="evidence" value="ECO:0007669"/>
    <property type="project" value="InterPro"/>
</dbReference>
<dbReference type="Pfam" id="PF05192">
    <property type="entry name" value="MutS_III"/>
    <property type="match status" value="1"/>
</dbReference>
<dbReference type="GO" id="GO:0005739">
    <property type="term" value="C:mitochondrion"/>
    <property type="evidence" value="ECO:0007669"/>
    <property type="project" value="TreeGrafter"/>
</dbReference>
<accession>M7T4L3</accession>
<name>M7T4L3_EUTLA</name>
<dbReference type="STRING" id="1287681.M7T4L3"/>
<dbReference type="InterPro" id="IPR007695">
    <property type="entry name" value="DNA_mismatch_repair_MutS-lik_N"/>
</dbReference>
<dbReference type="EMBL" id="KB707585">
    <property type="protein sequence ID" value="EMR61565.1"/>
    <property type="molecule type" value="Genomic_DNA"/>
</dbReference>
<dbReference type="OrthoDB" id="2534523at2759"/>
<gene>
    <name evidence="2" type="ORF">UCREL1_11496</name>
</gene>
<sequence length="586" mass="64797">MRKFDNCVLLTRVGGFYELYFEHAEEYGPLLNLKVAQKKTNAGPVPMAGFPFFQLERFLKTLVVDLNCYVAVAEEFPNDPGDRVKSGGLMHDRRVTRVITPGTLIDENFIDPYANNYVMAIHLNNPDQEGVIPITSVEEDQPSEVLTESVPSDTPIGLAWLDISTGQFYTQSTTVSSLPSILSRVAPREIVIDEILESQKDHNLFSVLAEDKHLITFAAQGEHLPLSAWTPMLESEVPAQAAPTFTADEVAAGSLLLQYVRNRLLGMLSLRLQAPMRHENLAVMTVDKTTMRSLEIKETIRDGTFRGSLLHAIRRTVTKGGARLLNAWLGAPSTSLETIRARQDLVEAFIRDDDLRDEVVLLLRRCHDSQRLVQKFAFGRGDADDMIALASTIHATQDIVSLLKSHRNGSQEEAPSGAGDNGAPQCFESLLSRITLDEPSKLATRIGTSIDEEGLVQQHRNEDSEASELAALAEDVVAAEEEGKEANKKKTTAAAAAAARKRRPPSIRDHYFAAATDDNNLAFVMKPEASPGLRKLHAELAALLREKVTLAETLREQYDTPSLTLKWTPNLGHIVHVKGKDRTKLQ</sequence>
<dbReference type="SUPFAM" id="SSF48334">
    <property type="entry name" value="DNA repair protein MutS, domain III"/>
    <property type="match status" value="1"/>
</dbReference>
<dbReference type="GO" id="GO:0030983">
    <property type="term" value="F:mismatched DNA binding"/>
    <property type="evidence" value="ECO:0007669"/>
    <property type="project" value="InterPro"/>
</dbReference>
<dbReference type="Gene3D" id="3.30.420.110">
    <property type="entry name" value="MutS, connector domain"/>
    <property type="match status" value="1"/>
</dbReference>
<keyword evidence="3" id="KW-1185">Reference proteome</keyword>
<dbReference type="InterPro" id="IPR036678">
    <property type="entry name" value="MutS_con_dom_sf"/>
</dbReference>
<feature type="domain" description="DNA mismatch repair protein MutS core" evidence="1">
    <location>
        <begin position="304"/>
        <end position="579"/>
    </location>
</feature>
<dbReference type="KEGG" id="ela:UCREL1_11496"/>
<proteinExistence type="predicted"/>
<dbReference type="InterPro" id="IPR007860">
    <property type="entry name" value="DNA_mmatch_repair_MutS_con_dom"/>
</dbReference>
<evidence type="ECO:0000313" key="3">
    <source>
        <dbReference type="Proteomes" id="UP000012174"/>
    </source>
</evidence>